<dbReference type="SUPFAM" id="SSF141986">
    <property type="entry name" value="LD-carboxypeptidase A C-terminal domain-like"/>
    <property type="match status" value="1"/>
</dbReference>
<feature type="region of interest" description="Disordered" evidence="7">
    <location>
        <begin position="1"/>
        <end position="21"/>
    </location>
</feature>
<dbReference type="InterPro" id="IPR040921">
    <property type="entry name" value="Peptidase_S66C"/>
</dbReference>
<dbReference type="Pfam" id="PF02016">
    <property type="entry name" value="Peptidase_S66"/>
    <property type="match status" value="1"/>
</dbReference>
<dbReference type="EMBL" id="PVNL01000135">
    <property type="protein sequence ID" value="PRP96360.1"/>
    <property type="molecule type" value="Genomic_DNA"/>
</dbReference>
<dbReference type="InterPro" id="IPR040449">
    <property type="entry name" value="Peptidase_S66_N"/>
</dbReference>
<keyword evidence="4 10" id="KW-0378">Hydrolase</keyword>
<feature type="domain" description="LD-carboxypeptidase N-terminal" evidence="8">
    <location>
        <begin position="34"/>
        <end position="149"/>
    </location>
</feature>
<evidence type="ECO:0000259" key="8">
    <source>
        <dbReference type="Pfam" id="PF02016"/>
    </source>
</evidence>
<evidence type="ECO:0000256" key="3">
    <source>
        <dbReference type="ARBA" id="ARBA00022670"/>
    </source>
</evidence>
<dbReference type="PANTHER" id="PTHR30237:SF2">
    <property type="entry name" value="MUREIN TETRAPEPTIDE CARBOXYPEPTIDASE"/>
    <property type="match status" value="1"/>
</dbReference>
<dbReference type="InterPro" id="IPR029062">
    <property type="entry name" value="Class_I_gatase-like"/>
</dbReference>
<evidence type="ECO:0000259" key="9">
    <source>
        <dbReference type="Pfam" id="PF17676"/>
    </source>
</evidence>
<keyword evidence="5" id="KW-0720">Serine protease</keyword>
<feature type="active site" description="Charge relay system" evidence="6">
    <location>
        <position position="296"/>
    </location>
</feature>
<dbReference type="Pfam" id="PF17676">
    <property type="entry name" value="Peptidase_S66C"/>
    <property type="match status" value="1"/>
</dbReference>
<dbReference type="Gene3D" id="3.50.30.60">
    <property type="entry name" value="LD-carboxypeptidase A C-terminal domain-like"/>
    <property type="match status" value="1"/>
</dbReference>
<dbReference type="CDD" id="cd07025">
    <property type="entry name" value="Peptidase_S66"/>
    <property type="match status" value="1"/>
</dbReference>
<sequence>MADQRKATPTSPGSDQPRWPPALARATESAGARVHVVAPSGPVNTERVRRGLAHVRRRLGEPHLAANLERRAGYFAGDDRERLASVELALRDEHAQVIWAARGGYGATRLLGRLDPALLERPKLLVGFSDISALLCWAWTHARVPSIHGPVVGQLDELHEDDRQRLWTLLEGELPEPLCADEHSASLHGGRVEGRLIATNLEVLRSLIGTPHMPSLSGAILALEEVGERPYRIDRALTQLLDSGSLRGVVGVAVGDLHGCEEPEHGGSRGWTVSEVLDDRLGRLGVPVLIGLPFGHAPTRNAALGFGVRARLDADQGALEQLEPVAVGEAT</sequence>
<keyword evidence="3" id="KW-0645">Protease</keyword>
<dbReference type="InterPro" id="IPR027461">
    <property type="entry name" value="Carboxypeptidase_A_C_sf"/>
</dbReference>
<protein>
    <submittedName>
        <fullName evidence="10">Putative murein peptide carboxypeptidase</fullName>
        <ecNumber evidence="10">3.4.16.-</ecNumber>
    </submittedName>
</protein>
<dbReference type="Proteomes" id="UP000238823">
    <property type="component" value="Unassembled WGS sequence"/>
</dbReference>
<accession>A0A2S9XUF1</accession>
<dbReference type="AlphaFoldDB" id="A0A2S9XUF1"/>
<dbReference type="InterPro" id="IPR003507">
    <property type="entry name" value="S66_fam"/>
</dbReference>
<dbReference type="SUPFAM" id="SSF52317">
    <property type="entry name" value="Class I glutamine amidotransferase-like"/>
    <property type="match status" value="1"/>
</dbReference>
<evidence type="ECO:0000256" key="6">
    <source>
        <dbReference type="PIRSR" id="PIRSR028757-1"/>
    </source>
</evidence>
<evidence type="ECO:0000256" key="2">
    <source>
        <dbReference type="ARBA" id="ARBA00022645"/>
    </source>
</evidence>
<organism evidence="10 11">
    <name type="scientific">Enhygromyxa salina</name>
    <dbReference type="NCBI Taxonomy" id="215803"/>
    <lineage>
        <taxon>Bacteria</taxon>
        <taxon>Pseudomonadati</taxon>
        <taxon>Myxococcota</taxon>
        <taxon>Polyangia</taxon>
        <taxon>Nannocystales</taxon>
        <taxon>Nannocystaceae</taxon>
        <taxon>Enhygromyxa</taxon>
    </lineage>
</organism>
<dbReference type="GO" id="GO:0004180">
    <property type="term" value="F:carboxypeptidase activity"/>
    <property type="evidence" value="ECO:0007669"/>
    <property type="project" value="UniProtKB-KW"/>
</dbReference>
<feature type="active site" description="Charge relay system" evidence="6">
    <location>
        <position position="224"/>
    </location>
</feature>
<feature type="domain" description="LD-carboxypeptidase C-terminal" evidence="9">
    <location>
        <begin position="193"/>
        <end position="312"/>
    </location>
</feature>
<evidence type="ECO:0000256" key="7">
    <source>
        <dbReference type="SAM" id="MobiDB-lite"/>
    </source>
</evidence>
<evidence type="ECO:0000313" key="11">
    <source>
        <dbReference type="Proteomes" id="UP000238823"/>
    </source>
</evidence>
<evidence type="ECO:0000256" key="4">
    <source>
        <dbReference type="ARBA" id="ARBA00022801"/>
    </source>
</evidence>
<dbReference type="GO" id="GO:0006508">
    <property type="term" value="P:proteolysis"/>
    <property type="evidence" value="ECO:0007669"/>
    <property type="project" value="UniProtKB-KW"/>
</dbReference>
<feature type="active site" description="Nucleophile" evidence="6">
    <location>
        <position position="129"/>
    </location>
</feature>
<dbReference type="RefSeq" id="WP_181234442.1">
    <property type="nucleotide sequence ID" value="NZ_PVNL01000135.1"/>
</dbReference>
<proteinExistence type="inferred from homology"/>
<dbReference type="PANTHER" id="PTHR30237">
    <property type="entry name" value="MURAMOYLTETRAPEPTIDE CARBOXYPEPTIDASE"/>
    <property type="match status" value="1"/>
</dbReference>
<evidence type="ECO:0000256" key="1">
    <source>
        <dbReference type="ARBA" id="ARBA00010233"/>
    </source>
</evidence>
<gene>
    <name evidence="10" type="primary">ykfA</name>
    <name evidence="10" type="ORF">ENSA7_71750</name>
</gene>
<dbReference type="Gene3D" id="3.40.50.10740">
    <property type="entry name" value="Class I glutamine amidotransferase-like"/>
    <property type="match status" value="1"/>
</dbReference>
<dbReference type="EC" id="3.4.16.-" evidence="10"/>
<evidence type="ECO:0000256" key="5">
    <source>
        <dbReference type="ARBA" id="ARBA00022825"/>
    </source>
</evidence>
<comment type="caution">
    <text evidence="10">The sequence shown here is derived from an EMBL/GenBank/DDBJ whole genome shotgun (WGS) entry which is preliminary data.</text>
</comment>
<reference evidence="10 11" key="1">
    <citation type="submission" date="2018-03" db="EMBL/GenBank/DDBJ databases">
        <title>Draft Genome Sequences of the Obligatory Marine Myxobacteria Enhygromyxa salina SWB007.</title>
        <authorList>
            <person name="Poehlein A."/>
            <person name="Moghaddam J.A."/>
            <person name="Harms H."/>
            <person name="Alanjari M."/>
            <person name="Koenig G.M."/>
            <person name="Daniel R."/>
            <person name="Schaeberle T.F."/>
        </authorList>
    </citation>
    <scope>NUCLEOTIDE SEQUENCE [LARGE SCALE GENOMIC DNA]</scope>
    <source>
        <strain evidence="10 11">SWB007</strain>
    </source>
</reference>
<name>A0A2S9XUF1_9BACT</name>
<evidence type="ECO:0000313" key="10">
    <source>
        <dbReference type="EMBL" id="PRP96360.1"/>
    </source>
</evidence>
<keyword evidence="2 10" id="KW-0121">Carboxypeptidase</keyword>
<comment type="similarity">
    <text evidence="1">Belongs to the peptidase S66 family.</text>
</comment>
<dbReference type="InterPro" id="IPR027478">
    <property type="entry name" value="LdcA_N"/>
</dbReference>
<dbReference type="GO" id="GO:0008236">
    <property type="term" value="F:serine-type peptidase activity"/>
    <property type="evidence" value="ECO:0007669"/>
    <property type="project" value="UniProtKB-KW"/>
</dbReference>
<dbReference type="PIRSF" id="PIRSF028757">
    <property type="entry name" value="LD-carboxypeptidase"/>
    <property type="match status" value="1"/>
</dbReference>